<feature type="transmembrane region" description="Helical" evidence="1">
    <location>
        <begin position="12"/>
        <end position="35"/>
    </location>
</feature>
<keyword evidence="3" id="KW-1185">Reference proteome</keyword>
<gene>
    <name evidence="2" type="ORF">EPI10_027329</name>
</gene>
<reference evidence="3" key="1">
    <citation type="journal article" date="2019" name="Plant Biotechnol. J.">
        <title>Genome sequencing of the Australian wild diploid species Gossypium australe highlights disease resistance and delayed gland morphogenesis.</title>
        <authorList>
            <person name="Cai Y."/>
            <person name="Cai X."/>
            <person name="Wang Q."/>
            <person name="Wang P."/>
            <person name="Zhang Y."/>
            <person name="Cai C."/>
            <person name="Xu Y."/>
            <person name="Wang K."/>
            <person name="Zhou Z."/>
            <person name="Wang C."/>
            <person name="Geng S."/>
            <person name="Li B."/>
            <person name="Dong Q."/>
            <person name="Hou Y."/>
            <person name="Wang H."/>
            <person name="Ai P."/>
            <person name="Liu Z."/>
            <person name="Yi F."/>
            <person name="Sun M."/>
            <person name="An G."/>
            <person name="Cheng J."/>
            <person name="Zhang Y."/>
            <person name="Shi Q."/>
            <person name="Xie Y."/>
            <person name="Shi X."/>
            <person name="Chang Y."/>
            <person name="Huang F."/>
            <person name="Chen Y."/>
            <person name="Hong S."/>
            <person name="Mi L."/>
            <person name="Sun Q."/>
            <person name="Zhang L."/>
            <person name="Zhou B."/>
            <person name="Peng R."/>
            <person name="Zhang X."/>
            <person name="Liu F."/>
        </authorList>
    </citation>
    <scope>NUCLEOTIDE SEQUENCE [LARGE SCALE GENOMIC DNA]</scope>
    <source>
        <strain evidence="3">cv. PA1801</strain>
    </source>
</reference>
<sequence>MLLLAFDGQMRISVSMNIMIFFIYILILFTGEKALVFPLRACRKIYDIFIELKTELMAATWSLLELIPTVIYFRLHI</sequence>
<protein>
    <submittedName>
        <fullName evidence="2">Guanine nucleotide exchange factor SPIKE 1</fullName>
    </submittedName>
</protein>
<keyword evidence="1" id="KW-1133">Transmembrane helix</keyword>
<dbReference type="OrthoDB" id="47328at2759"/>
<organism evidence="2 3">
    <name type="scientific">Gossypium australe</name>
    <dbReference type="NCBI Taxonomy" id="47621"/>
    <lineage>
        <taxon>Eukaryota</taxon>
        <taxon>Viridiplantae</taxon>
        <taxon>Streptophyta</taxon>
        <taxon>Embryophyta</taxon>
        <taxon>Tracheophyta</taxon>
        <taxon>Spermatophyta</taxon>
        <taxon>Magnoliopsida</taxon>
        <taxon>eudicotyledons</taxon>
        <taxon>Gunneridae</taxon>
        <taxon>Pentapetalae</taxon>
        <taxon>rosids</taxon>
        <taxon>malvids</taxon>
        <taxon>Malvales</taxon>
        <taxon>Malvaceae</taxon>
        <taxon>Malvoideae</taxon>
        <taxon>Gossypium</taxon>
    </lineage>
</organism>
<dbReference type="EMBL" id="SMMG02000009">
    <property type="protein sequence ID" value="KAA3460691.1"/>
    <property type="molecule type" value="Genomic_DNA"/>
</dbReference>
<dbReference type="AlphaFoldDB" id="A0A5B6URD5"/>
<comment type="caution">
    <text evidence="2">The sequence shown here is derived from an EMBL/GenBank/DDBJ whole genome shotgun (WGS) entry which is preliminary data.</text>
</comment>
<accession>A0A5B6URD5</accession>
<keyword evidence="1" id="KW-0472">Membrane</keyword>
<evidence type="ECO:0000313" key="3">
    <source>
        <dbReference type="Proteomes" id="UP000325315"/>
    </source>
</evidence>
<evidence type="ECO:0000313" key="2">
    <source>
        <dbReference type="EMBL" id="KAA3460691.1"/>
    </source>
</evidence>
<name>A0A5B6URD5_9ROSI</name>
<keyword evidence="1" id="KW-0812">Transmembrane</keyword>
<proteinExistence type="predicted"/>
<dbReference type="Proteomes" id="UP000325315">
    <property type="component" value="Unassembled WGS sequence"/>
</dbReference>
<evidence type="ECO:0000256" key="1">
    <source>
        <dbReference type="SAM" id="Phobius"/>
    </source>
</evidence>